<proteinExistence type="inferred from homology"/>
<keyword evidence="5" id="KW-0479">Metal-binding</keyword>
<organism evidence="6 7">
    <name type="scientific">Spinactinospora alkalitolerans</name>
    <dbReference type="NCBI Taxonomy" id="687207"/>
    <lineage>
        <taxon>Bacteria</taxon>
        <taxon>Bacillati</taxon>
        <taxon>Actinomycetota</taxon>
        <taxon>Actinomycetes</taxon>
        <taxon>Streptosporangiales</taxon>
        <taxon>Nocardiopsidaceae</taxon>
        <taxon>Spinactinospora</taxon>
    </lineage>
</organism>
<comment type="similarity">
    <text evidence="1 5">Belongs to the 5-formyltetrahydrofolate cyclo-ligase family.</text>
</comment>
<dbReference type="InterPro" id="IPR024185">
    <property type="entry name" value="FTHF_cligase-like_sf"/>
</dbReference>
<keyword evidence="5" id="KW-0460">Magnesium</keyword>
<dbReference type="PANTHER" id="PTHR23407">
    <property type="entry name" value="ATPASE INHIBITOR/5-FORMYLTETRAHYDROFOLATE CYCLO-LIGASE"/>
    <property type="match status" value="1"/>
</dbReference>
<comment type="caution">
    <text evidence="6">The sequence shown here is derived from an EMBL/GenBank/DDBJ whole genome shotgun (WGS) entry which is preliminary data.</text>
</comment>
<evidence type="ECO:0000313" key="6">
    <source>
        <dbReference type="EMBL" id="NYE45499.1"/>
    </source>
</evidence>
<dbReference type="GO" id="GO:0005524">
    <property type="term" value="F:ATP binding"/>
    <property type="evidence" value="ECO:0007669"/>
    <property type="project" value="UniProtKB-KW"/>
</dbReference>
<dbReference type="InterPro" id="IPR037171">
    <property type="entry name" value="NagB/RpiA_transferase-like"/>
</dbReference>
<keyword evidence="7" id="KW-1185">Reference proteome</keyword>
<dbReference type="Proteomes" id="UP000589036">
    <property type="component" value="Unassembled WGS sequence"/>
</dbReference>
<sequence length="196" mass="20897">MDSATDTAGAKRLVRERMLARRREMPAERRAEAGSAIRDHLLALPQLTMGGTVAAYYSVGTEPDTRKLVTGLWKHGVYVLLPVFRPDGELDWAAYDGPDDMAPAGHGLLEPTGPRYGAEAVRRCAAVVCPALAVDRSGRRLGRGAGCYDRALAGVGAHALTFAVVYDAELVDSVPAEPHDLPVRAVVTPGGGVHRF</sequence>
<dbReference type="NCBIfam" id="TIGR02727">
    <property type="entry name" value="MTHFS_bact"/>
    <property type="match status" value="1"/>
</dbReference>
<dbReference type="AlphaFoldDB" id="A0A852TNF5"/>
<dbReference type="Pfam" id="PF01812">
    <property type="entry name" value="5-FTHF_cyc-lig"/>
    <property type="match status" value="1"/>
</dbReference>
<evidence type="ECO:0000256" key="5">
    <source>
        <dbReference type="RuleBase" id="RU361279"/>
    </source>
</evidence>
<name>A0A852TNF5_9ACTN</name>
<dbReference type="PANTHER" id="PTHR23407:SF1">
    <property type="entry name" value="5-FORMYLTETRAHYDROFOLATE CYCLO-LIGASE"/>
    <property type="match status" value="1"/>
</dbReference>
<accession>A0A852TNF5</accession>
<dbReference type="Gene3D" id="3.40.50.10420">
    <property type="entry name" value="NagB/RpiA/CoA transferase-like"/>
    <property type="match status" value="1"/>
</dbReference>
<feature type="binding site" evidence="4">
    <location>
        <position position="62"/>
    </location>
    <ligand>
        <name>substrate</name>
    </ligand>
</feature>
<dbReference type="GO" id="GO:0035999">
    <property type="term" value="P:tetrahydrofolate interconversion"/>
    <property type="evidence" value="ECO:0007669"/>
    <property type="project" value="TreeGrafter"/>
</dbReference>
<evidence type="ECO:0000256" key="4">
    <source>
        <dbReference type="PIRSR" id="PIRSR006806-1"/>
    </source>
</evidence>
<keyword evidence="3 4" id="KW-0067">ATP-binding</keyword>
<evidence type="ECO:0000256" key="3">
    <source>
        <dbReference type="ARBA" id="ARBA00022840"/>
    </source>
</evidence>
<evidence type="ECO:0000256" key="1">
    <source>
        <dbReference type="ARBA" id="ARBA00010638"/>
    </source>
</evidence>
<dbReference type="PIRSF" id="PIRSF006806">
    <property type="entry name" value="FTHF_cligase"/>
    <property type="match status" value="1"/>
</dbReference>
<dbReference type="EC" id="6.3.3.2" evidence="5"/>
<dbReference type="InterPro" id="IPR002698">
    <property type="entry name" value="FTHF_cligase"/>
</dbReference>
<dbReference type="GO" id="GO:0009396">
    <property type="term" value="P:folic acid-containing compound biosynthetic process"/>
    <property type="evidence" value="ECO:0007669"/>
    <property type="project" value="TreeGrafter"/>
</dbReference>
<dbReference type="GO" id="GO:0046872">
    <property type="term" value="F:metal ion binding"/>
    <property type="evidence" value="ECO:0007669"/>
    <property type="project" value="UniProtKB-KW"/>
</dbReference>
<keyword evidence="2 4" id="KW-0547">Nucleotide-binding</keyword>
<dbReference type="EMBL" id="JACCCC010000001">
    <property type="protein sequence ID" value="NYE45499.1"/>
    <property type="molecule type" value="Genomic_DNA"/>
</dbReference>
<gene>
    <name evidence="6" type="ORF">HDA32_000619</name>
</gene>
<dbReference type="RefSeq" id="WP_179641701.1">
    <property type="nucleotide sequence ID" value="NZ_BAAAYY010000002.1"/>
</dbReference>
<reference evidence="6 7" key="1">
    <citation type="submission" date="2020-07" db="EMBL/GenBank/DDBJ databases">
        <title>Sequencing the genomes of 1000 actinobacteria strains.</title>
        <authorList>
            <person name="Klenk H.-P."/>
        </authorList>
    </citation>
    <scope>NUCLEOTIDE SEQUENCE [LARGE SCALE GENOMIC DNA]</scope>
    <source>
        <strain evidence="6 7">CXB654</strain>
    </source>
</reference>
<protein>
    <recommendedName>
        <fullName evidence="5">5-formyltetrahydrofolate cyclo-ligase</fullName>
        <ecNumber evidence="5">6.3.3.2</ecNumber>
    </recommendedName>
</protein>
<evidence type="ECO:0000313" key="7">
    <source>
        <dbReference type="Proteomes" id="UP000589036"/>
    </source>
</evidence>
<feature type="binding site" evidence="4">
    <location>
        <begin position="140"/>
        <end position="148"/>
    </location>
    <ligand>
        <name>ATP</name>
        <dbReference type="ChEBI" id="CHEBI:30616"/>
    </ligand>
</feature>
<keyword evidence="6" id="KW-0436">Ligase</keyword>
<feature type="binding site" evidence="4">
    <location>
        <begin position="11"/>
        <end position="15"/>
    </location>
    <ligand>
        <name>ATP</name>
        <dbReference type="ChEBI" id="CHEBI:30616"/>
    </ligand>
</feature>
<dbReference type="SUPFAM" id="SSF100950">
    <property type="entry name" value="NagB/RpiA/CoA transferase-like"/>
    <property type="match status" value="1"/>
</dbReference>
<comment type="catalytic activity">
    <reaction evidence="5">
        <text>(6S)-5-formyl-5,6,7,8-tetrahydrofolate + ATP = (6R)-5,10-methenyltetrahydrofolate + ADP + phosphate</text>
        <dbReference type="Rhea" id="RHEA:10488"/>
        <dbReference type="ChEBI" id="CHEBI:30616"/>
        <dbReference type="ChEBI" id="CHEBI:43474"/>
        <dbReference type="ChEBI" id="CHEBI:57455"/>
        <dbReference type="ChEBI" id="CHEBI:57457"/>
        <dbReference type="ChEBI" id="CHEBI:456216"/>
        <dbReference type="EC" id="6.3.3.2"/>
    </reaction>
</comment>
<comment type="cofactor">
    <cofactor evidence="5">
        <name>Mg(2+)</name>
        <dbReference type="ChEBI" id="CHEBI:18420"/>
    </cofactor>
</comment>
<dbReference type="GO" id="GO:0030272">
    <property type="term" value="F:5-formyltetrahydrofolate cyclo-ligase activity"/>
    <property type="evidence" value="ECO:0007669"/>
    <property type="project" value="UniProtKB-EC"/>
</dbReference>
<evidence type="ECO:0000256" key="2">
    <source>
        <dbReference type="ARBA" id="ARBA00022741"/>
    </source>
</evidence>